<accession>A0ABV1SL71</accession>
<dbReference type="Pfam" id="PF00356">
    <property type="entry name" value="LacI"/>
    <property type="match status" value="1"/>
</dbReference>
<dbReference type="InterPro" id="IPR025997">
    <property type="entry name" value="SBP_2_dom"/>
</dbReference>
<dbReference type="PROSITE" id="PS50932">
    <property type="entry name" value="HTH_LACI_2"/>
    <property type="match status" value="1"/>
</dbReference>
<organism evidence="5 6">
    <name type="scientific">Thioclava kandeliae</name>
    <dbReference type="NCBI Taxonomy" id="3070818"/>
    <lineage>
        <taxon>Bacteria</taxon>
        <taxon>Pseudomonadati</taxon>
        <taxon>Pseudomonadota</taxon>
        <taxon>Alphaproteobacteria</taxon>
        <taxon>Rhodobacterales</taxon>
        <taxon>Paracoccaceae</taxon>
        <taxon>Thioclava</taxon>
    </lineage>
</organism>
<dbReference type="SMART" id="SM00354">
    <property type="entry name" value="HTH_LACI"/>
    <property type="match status" value="1"/>
</dbReference>
<reference evidence="5 6" key="1">
    <citation type="submission" date="2024-06" db="EMBL/GenBank/DDBJ databases">
        <title>Thioclava kandeliae sp. nov. from a rhizosphere soil sample of Kandelia candel in a mangrove.</title>
        <authorList>
            <person name="Mu T."/>
        </authorList>
    </citation>
    <scope>NUCLEOTIDE SEQUENCE [LARGE SCALE GENOMIC DNA]</scope>
    <source>
        <strain evidence="5 6">CPCC 100088</strain>
    </source>
</reference>
<evidence type="ECO:0000259" key="4">
    <source>
        <dbReference type="PROSITE" id="PS50932"/>
    </source>
</evidence>
<dbReference type="Pfam" id="PF13407">
    <property type="entry name" value="Peripla_BP_4"/>
    <property type="match status" value="1"/>
</dbReference>
<dbReference type="Gene3D" id="3.40.50.2300">
    <property type="match status" value="2"/>
</dbReference>
<dbReference type="RefSeq" id="WP_350939006.1">
    <property type="nucleotide sequence ID" value="NZ_JAYWLC010000023.1"/>
</dbReference>
<evidence type="ECO:0000256" key="3">
    <source>
        <dbReference type="ARBA" id="ARBA00023163"/>
    </source>
</evidence>
<dbReference type="CDD" id="cd06307">
    <property type="entry name" value="PBP1_sugar_binding"/>
    <property type="match status" value="1"/>
</dbReference>
<dbReference type="InterPro" id="IPR000843">
    <property type="entry name" value="HTH_LacI"/>
</dbReference>
<name>A0ABV1SL71_9RHOB</name>
<dbReference type="SUPFAM" id="SSF47413">
    <property type="entry name" value="lambda repressor-like DNA-binding domains"/>
    <property type="match status" value="1"/>
</dbReference>
<keyword evidence="2 5" id="KW-0238">DNA-binding</keyword>
<dbReference type="SUPFAM" id="SSF53822">
    <property type="entry name" value="Periplasmic binding protein-like I"/>
    <property type="match status" value="1"/>
</dbReference>
<proteinExistence type="predicted"/>
<dbReference type="InterPro" id="IPR028082">
    <property type="entry name" value="Peripla_BP_I"/>
</dbReference>
<evidence type="ECO:0000313" key="6">
    <source>
        <dbReference type="Proteomes" id="UP001438953"/>
    </source>
</evidence>
<comment type="caution">
    <text evidence="5">The sequence shown here is derived from an EMBL/GenBank/DDBJ whole genome shotgun (WGS) entry which is preliminary data.</text>
</comment>
<evidence type="ECO:0000313" key="5">
    <source>
        <dbReference type="EMBL" id="MER5173651.1"/>
    </source>
</evidence>
<evidence type="ECO:0000256" key="1">
    <source>
        <dbReference type="ARBA" id="ARBA00023015"/>
    </source>
</evidence>
<keyword evidence="6" id="KW-1185">Reference proteome</keyword>
<keyword evidence="3" id="KW-0804">Transcription</keyword>
<dbReference type="GO" id="GO:0003677">
    <property type="term" value="F:DNA binding"/>
    <property type="evidence" value="ECO:0007669"/>
    <property type="project" value="UniProtKB-KW"/>
</dbReference>
<sequence>MAHRITIPRLAQAAGVSASTVDRILNGRGAVQKATREHVLAVAEAIGFHGVPVLRRRAAEGAGTKRLGFVLPQGNGLYRDIGAALSEAAQICARPELRYYDETDPATAAIILQELAQSCDALGVMCPDDPVLVQTLGELAQRQVPVWTLLSDLPQAARAGFVGLDAFRLGRSAGWFMERLLPQGGKVAVICGASGFAAQSDCAAGFAACLAGRGMDLVSRLDCGESDATCRNRLYRLLGQQPDIRGLYVIGAGMAGAIGALKLLDRPDIAVIGTYRDPYVAAAMAQGWVDVVLSHSFEGLARAAVARMVLPIGHTGAPVMAHLPQEILISEGL</sequence>
<dbReference type="EMBL" id="JAYWLC010000023">
    <property type="protein sequence ID" value="MER5173651.1"/>
    <property type="molecule type" value="Genomic_DNA"/>
</dbReference>
<dbReference type="PANTHER" id="PTHR30146">
    <property type="entry name" value="LACI-RELATED TRANSCRIPTIONAL REPRESSOR"/>
    <property type="match status" value="1"/>
</dbReference>
<gene>
    <name evidence="5" type="ORF">VSX56_17940</name>
</gene>
<keyword evidence="1" id="KW-0805">Transcription regulation</keyword>
<dbReference type="CDD" id="cd01392">
    <property type="entry name" value="HTH_LacI"/>
    <property type="match status" value="1"/>
</dbReference>
<dbReference type="PANTHER" id="PTHR30146:SF152">
    <property type="entry name" value="TRANSCRIPTIONAL REGULATORY PROTEIN"/>
    <property type="match status" value="1"/>
</dbReference>
<dbReference type="Proteomes" id="UP001438953">
    <property type="component" value="Unassembled WGS sequence"/>
</dbReference>
<protein>
    <submittedName>
        <fullName evidence="5">LacI family DNA-binding transcriptional regulator</fullName>
    </submittedName>
</protein>
<feature type="domain" description="HTH lacI-type" evidence="4">
    <location>
        <begin position="5"/>
        <end position="59"/>
    </location>
</feature>
<dbReference type="Gene3D" id="1.10.260.40">
    <property type="entry name" value="lambda repressor-like DNA-binding domains"/>
    <property type="match status" value="1"/>
</dbReference>
<dbReference type="InterPro" id="IPR010982">
    <property type="entry name" value="Lambda_DNA-bd_dom_sf"/>
</dbReference>
<evidence type="ECO:0000256" key="2">
    <source>
        <dbReference type="ARBA" id="ARBA00023125"/>
    </source>
</evidence>